<evidence type="ECO:0000313" key="2">
    <source>
        <dbReference type="Proteomes" id="UP000509122"/>
    </source>
</evidence>
<dbReference type="AlphaFoldDB" id="A0A859IA82"/>
<gene>
    <name evidence="1" type="ORF">RP166_2570</name>
</gene>
<dbReference type="Proteomes" id="UP000509122">
    <property type="component" value="Chromosome"/>
</dbReference>
<dbReference type="EMBL" id="CP055264">
    <property type="protein sequence ID" value="QKX95252.1"/>
    <property type="molecule type" value="Genomic_DNA"/>
</dbReference>
<proteinExistence type="predicted"/>
<protein>
    <submittedName>
        <fullName evidence="1">Uncharacterized protein</fullName>
    </submittedName>
</protein>
<organism evidence="1 2">
    <name type="scientific">Rapeseed phyllody phytoplasma</name>
    <dbReference type="NCBI Taxonomy" id="2490543"/>
    <lineage>
        <taxon>Bacteria</taxon>
        <taxon>Bacillati</taxon>
        <taxon>Mycoplasmatota</taxon>
        <taxon>Mollicutes</taxon>
        <taxon>Acholeplasmatales</taxon>
        <taxon>Acholeplasmataceae</taxon>
        <taxon>Candidatus Phytoplasma</taxon>
        <taxon>16SrI (Aster yellows group)</taxon>
    </lineage>
</organism>
<evidence type="ECO:0000313" key="1">
    <source>
        <dbReference type="EMBL" id="QKX95252.1"/>
    </source>
</evidence>
<dbReference type="KEGG" id="rphy:RP166_2570"/>
<accession>A0A859IA82</accession>
<sequence>MKQNFYEKVFGEFLKNDINNISEVCKPKSIFIKKQEIVQKKEINQYISSKGKSIDFSFKYKDLEIIFYVFHKYTKESGGSQDNQKNDVKISIEEAKTDTQKYNKNIMILFICDGDYYSEYKMKELKKVANQQNLKVLSSNELQFFLDQFYSQIKNKNFLN</sequence>
<name>A0A859IA82_9MOLU</name>
<reference evidence="1 2" key="1">
    <citation type="submission" date="2020-06" db="EMBL/GenBank/DDBJ databases">
        <title>Complete genome sequence of Candidatus Phytoplasma asteris RP166.</title>
        <authorList>
            <person name="Cho S.-T."/>
            <person name="Zwolinska A."/>
            <person name="Huang W."/>
            <person name="Wouters R."/>
            <person name="Hogenhout S.A."/>
            <person name="Kuo C.-H."/>
        </authorList>
    </citation>
    <scope>NUCLEOTIDE SEQUENCE [LARGE SCALE GENOMIC DNA]</scope>
    <source>
        <strain evidence="1">RP166</strain>
    </source>
</reference>